<feature type="compositionally biased region" description="Polar residues" evidence="1">
    <location>
        <begin position="1"/>
        <end position="14"/>
    </location>
</feature>
<evidence type="ECO:0000313" key="2">
    <source>
        <dbReference type="EMBL" id="RVU89317.1"/>
    </source>
</evidence>
<protein>
    <submittedName>
        <fullName evidence="2">Uncharacterized protein</fullName>
    </submittedName>
</protein>
<organism evidence="2">
    <name type="scientific">Flavobacterium columnare</name>
    <dbReference type="NCBI Taxonomy" id="996"/>
    <lineage>
        <taxon>Bacteria</taxon>
        <taxon>Pseudomonadati</taxon>
        <taxon>Bacteroidota</taxon>
        <taxon>Flavobacteriia</taxon>
        <taxon>Flavobacteriales</taxon>
        <taxon>Flavobacteriaceae</taxon>
        <taxon>Flavobacterium</taxon>
    </lineage>
</organism>
<dbReference type="EMBL" id="RWGX01000003">
    <property type="protein sequence ID" value="RVU89317.1"/>
    <property type="molecule type" value="Genomic_DNA"/>
</dbReference>
<gene>
    <name evidence="2" type="ORF">EJB19_02515</name>
</gene>
<sequence>MGGVKNGQSYTSHAASGYPDPKSGNILTNPPGAVNPTKGNSVFEPHTSNWEGRSRINDTEVKLFEEFALKNGAKPNTVNQVFNSVEGEIKLYTQLCPCGSCSNVIKEFKKMFPKVDLEIITTTSKSFK</sequence>
<evidence type="ECO:0000256" key="1">
    <source>
        <dbReference type="SAM" id="MobiDB-lite"/>
    </source>
</evidence>
<reference evidence="2" key="1">
    <citation type="submission" date="2018-12" db="EMBL/GenBank/DDBJ databases">
        <title>Draft genome sequence of Flaovobacterium columnare BGFS27 isolated from channel catfish in Alabama.</title>
        <authorList>
            <person name="Cai W."/>
            <person name="Arias C."/>
        </authorList>
    </citation>
    <scope>NUCLEOTIDE SEQUENCE [LARGE SCALE GENOMIC DNA]</scope>
    <source>
        <strain evidence="2">BGFS27</strain>
    </source>
</reference>
<dbReference type="Pfam" id="PF14424">
    <property type="entry name" value="Toxin-deaminase"/>
    <property type="match status" value="1"/>
</dbReference>
<feature type="region of interest" description="Disordered" evidence="1">
    <location>
        <begin position="1"/>
        <end position="54"/>
    </location>
</feature>
<dbReference type="RefSeq" id="WP_127821810.1">
    <property type="nucleotide sequence ID" value="NZ_SRKT02000006.1"/>
</dbReference>
<dbReference type="AlphaFoldDB" id="A0AA94F5U4"/>
<accession>A0AA94F5U4</accession>
<comment type="caution">
    <text evidence="2">The sequence shown here is derived from an EMBL/GenBank/DDBJ whole genome shotgun (WGS) entry which is preliminary data.</text>
</comment>
<dbReference type="InterPro" id="IPR032721">
    <property type="entry name" value="Toxin-deaminase"/>
</dbReference>
<proteinExistence type="predicted"/>
<name>A0AA94F5U4_9FLAO</name>